<reference evidence="3 4" key="1">
    <citation type="journal article" date="2014" name="Genome Biol. Evol.">
        <title>The secreted proteins of Achlya hypogyna and Thraustotheca clavata identify the ancestral oomycete secretome and reveal gene acquisitions by horizontal gene transfer.</title>
        <authorList>
            <person name="Misner I."/>
            <person name="Blouin N."/>
            <person name="Leonard G."/>
            <person name="Richards T.A."/>
            <person name="Lane C.E."/>
        </authorList>
    </citation>
    <scope>NUCLEOTIDE SEQUENCE [LARGE SCALE GENOMIC DNA]</scope>
    <source>
        <strain evidence="3 4">ATCC 34112</strain>
    </source>
</reference>
<sequence length="483" mass="56038">MSKAPGNEEIFENLASSTLMLDDIYDVNDASSVSGQSGMDLSDFDEEMPLFELEPLLDIVKPKSTRERFEVIDSDQASSSSSMASPVSSQKERGKSNKKGSKVASEAYDKKKQYNRDRNRRFRQMEKQEAAQLAQQIQDLQSQLKVITTTKKRSQSEDEDMSNELLPWKEVATVFKTMKLESQEKKSTLESKVRKYKEIACIMNSWVSKSMSIPNFTDPFKQSWRNSSLMAHESSRRLGFDWITKQLYYNIDAVIQHCGLPSNMKPCSEVHVFPLEDDPSYHLVKARQRIEHGTLEEVTQTLQRLYFEKRDGILDSPDPNILYFRMKSPYGATQQYSYFQNILARQFFDEDRYVIFTHSITDDEKYPLDRIQRNWTNWTIAERLGPDQVIIKQVSIANGLRMHDKYLPFDQDPSAVLSSDPVVQFRQFEHKTHLYHQRIFAQDVLKFQQTLAQIRYENTTAQLEKEATPLTGTSPVSSPRFEL</sequence>
<feature type="region of interest" description="Disordered" evidence="2">
    <location>
        <begin position="70"/>
        <end position="117"/>
    </location>
</feature>
<feature type="compositionally biased region" description="Low complexity" evidence="2">
    <location>
        <begin position="74"/>
        <end position="89"/>
    </location>
</feature>
<keyword evidence="4" id="KW-1185">Reference proteome</keyword>
<evidence type="ECO:0000313" key="4">
    <source>
        <dbReference type="Proteomes" id="UP000243217"/>
    </source>
</evidence>
<dbReference type="Proteomes" id="UP000243217">
    <property type="component" value="Unassembled WGS sequence"/>
</dbReference>
<gene>
    <name evidence="3" type="ORF">THRCLA_01089</name>
</gene>
<name>A0A1W0A9B4_9STRA</name>
<accession>A0A1W0A9B4</accession>
<organism evidence="3 4">
    <name type="scientific">Thraustotheca clavata</name>
    <dbReference type="NCBI Taxonomy" id="74557"/>
    <lineage>
        <taxon>Eukaryota</taxon>
        <taxon>Sar</taxon>
        <taxon>Stramenopiles</taxon>
        <taxon>Oomycota</taxon>
        <taxon>Saprolegniomycetes</taxon>
        <taxon>Saprolegniales</taxon>
        <taxon>Achlyaceae</taxon>
        <taxon>Thraustotheca</taxon>
    </lineage>
</organism>
<evidence type="ECO:0000256" key="2">
    <source>
        <dbReference type="SAM" id="MobiDB-lite"/>
    </source>
</evidence>
<protein>
    <recommendedName>
        <fullName evidence="5">BZIP domain-containing protein</fullName>
    </recommendedName>
</protein>
<feature type="coiled-coil region" evidence="1">
    <location>
        <begin position="123"/>
        <end position="157"/>
    </location>
</feature>
<keyword evidence="1" id="KW-0175">Coiled coil</keyword>
<feature type="compositionally biased region" description="Basic and acidic residues" evidence="2">
    <location>
        <begin position="107"/>
        <end position="117"/>
    </location>
</feature>
<dbReference type="EMBL" id="JNBS01000297">
    <property type="protein sequence ID" value="OQS06884.1"/>
    <property type="molecule type" value="Genomic_DNA"/>
</dbReference>
<proteinExistence type="predicted"/>
<evidence type="ECO:0000256" key="1">
    <source>
        <dbReference type="SAM" id="Coils"/>
    </source>
</evidence>
<dbReference type="AlphaFoldDB" id="A0A1W0A9B4"/>
<evidence type="ECO:0008006" key="5">
    <source>
        <dbReference type="Google" id="ProtNLM"/>
    </source>
</evidence>
<dbReference type="OrthoDB" id="73699at2759"/>
<evidence type="ECO:0000313" key="3">
    <source>
        <dbReference type="EMBL" id="OQS06884.1"/>
    </source>
</evidence>
<comment type="caution">
    <text evidence="3">The sequence shown here is derived from an EMBL/GenBank/DDBJ whole genome shotgun (WGS) entry which is preliminary data.</text>
</comment>